<keyword evidence="2" id="KW-0472">Membrane</keyword>
<dbReference type="EMBL" id="CADEAL010001210">
    <property type="protein sequence ID" value="CAB1430170.1"/>
    <property type="molecule type" value="Genomic_DNA"/>
</dbReference>
<protein>
    <submittedName>
        <fullName evidence="3">Uncharacterized protein</fullName>
    </submittedName>
</protein>
<gene>
    <name evidence="3" type="ORF">PLEPLA_LOCUS18152</name>
</gene>
<feature type="transmembrane region" description="Helical" evidence="2">
    <location>
        <begin position="69"/>
        <end position="90"/>
    </location>
</feature>
<dbReference type="Proteomes" id="UP001153269">
    <property type="component" value="Unassembled WGS sequence"/>
</dbReference>
<sequence>GALPVWAPASPWLWGRIGSIFTRSPARRPPPPNCRVDLLSDKPDCCHQTAISSNLSRPTGLKRFYSLSYMWYSAFNCFTVIVIGLIISFLTGPMKEEDVTPGTVFPLMGKLLCFLPEHLKKKLCCVTPLGQTLSTQQTLPPQSKENNGSASRREDGASQDETESFLPDAQTPYVEHETAV</sequence>
<name>A0A9N7YG26_PLEPL</name>
<feature type="non-terminal residue" evidence="3">
    <location>
        <position position="1"/>
    </location>
</feature>
<comment type="caution">
    <text evidence="3">The sequence shown here is derived from an EMBL/GenBank/DDBJ whole genome shotgun (WGS) entry which is preliminary data.</text>
</comment>
<feature type="region of interest" description="Disordered" evidence="1">
    <location>
        <begin position="134"/>
        <end position="180"/>
    </location>
</feature>
<reference evidence="3" key="1">
    <citation type="submission" date="2020-03" db="EMBL/GenBank/DDBJ databases">
        <authorList>
            <person name="Weist P."/>
        </authorList>
    </citation>
    <scope>NUCLEOTIDE SEQUENCE</scope>
</reference>
<evidence type="ECO:0000256" key="2">
    <source>
        <dbReference type="SAM" id="Phobius"/>
    </source>
</evidence>
<keyword evidence="4" id="KW-1185">Reference proteome</keyword>
<accession>A0A9N7YG26</accession>
<dbReference type="AlphaFoldDB" id="A0A9N7YG26"/>
<organism evidence="3 4">
    <name type="scientific">Pleuronectes platessa</name>
    <name type="common">European plaice</name>
    <dbReference type="NCBI Taxonomy" id="8262"/>
    <lineage>
        <taxon>Eukaryota</taxon>
        <taxon>Metazoa</taxon>
        <taxon>Chordata</taxon>
        <taxon>Craniata</taxon>
        <taxon>Vertebrata</taxon>
        <taxon>Euteleostomi</taxon>
        <taxon>Actinopterygii</taxon>
        <taxon>Neopterygii</taxon>
        <taxon>Teleostei</taxon>
        <taxon>Neoteleostei</taxon>
        <taxon>Acanthomorphata</taxon>
        <taxon>Carangaria</taxon>
        <taxon>Pleuronectiformes</taxon>
        <taxon>Pleuronectoidei</taxon>
        <taxon>Pleuronectidae</taxon>
        <taxon>Pleuronectes</taxon>
    </lineage>
</organism>
<proteinExistence type="predicted"/>
<keyword evidence="2" id="KW-0812">Transmembrane</keyword>
<evidence type="ECO:0000256" key="1">
    <source>
        <dbReference type="SAM" id="MobiDB-lite"/>
    </source>
</evidence>
<evidence type="ECO:0000313" key="3">
    <source>
        <dbReference type="EMBL" id="CAB1430170.1"/>
    </source>
</evidence>
<feature type="compositionally biased region" description="Low complexity" evidence="1">
    <location>
        <begin position="134"/>
        <end position="143"/>
    </location>
</feature>
<evidence type="ECO:0000313" key="4">
    <source>
        <dbReference type="Proteomes" id="UP001153269"/>
    </source>
</evidence>
<keyword evidence="2" id="KW-1133">Transmembrane helix</keyword>